<dbReference type="SUPFAM" id="SSF51556">
    <property type="entry name" value="Metallo-dependent hydrolases"/>
    <property type="match status" value="1"/>
</dbReference>
<dbReference type="InterPro" id="IPR032466">
    <property type="entry name" value="Metal_Hydrolase"/>
</dbReference>
<dbReference type="Pfam" id="PF01026">
    <property type="entry name" value="TatD_DNase"/>
    <property type="match status" value="1"/>
</dbReference>
<evidence type="ECO:0000313" key="1">
    <source>
        <dbReference type="EMBL" id="JAP94619.1"/>
    </source>
</evidence>
<dbReference type="Gene3D" id="3.20.20.140">
    <property type="entry name" value="Metal-dependent hydrolases"/>
    <property type="match status" value="1"/>
</dbReference>
<reference evidence="1" key="1">
    <citation type="submission" date="2015-07" db="EMBL/GenBank/DDBJ databases">
        <title>Adaptation to a free-living lifestyle via gene acquisitions in the diplomonad Trepomonas sp. PC1.</title>
        <authorList>
            <person name="Xu F."/>
            <person name="Jerlstrom-Hultqvist J."/>
            <person name="Kolisko M."/>
            <person name="Simpson A.G.B."/>
            <person name="Roger A.J."/>
            <person name="Svard S.G."/>
            <person name="Andersson J.O."/>
        </authorList>
    </citation>
    <scope>NUCLEOTIDE SEQUENCE</scope>
    <source>
        <strain evidence="1">PC1</strain>
    </source>
</reference>
<dbReference type="PANTHER" id="PTHR47176:SF1">
    <property type="entry name" value="OS04G0577500 PROTEIN"/>
    <property type="match status" value="1"/>
</dbReference>
<gene>
    <name evidence="1" type="ORF">TPC1_12663</name>
</gene>
<accession>A0A146KH91</accession>
<dbReference type="AlphaFoldDB" id="A0A146KH91"/>
<proteinExistence type="predicted"/>
<sequence length="136" mass="16084">INPLEMQLQVFLKQLEIAFKLNKLVSMHLVFRNGGCLTQVLEIIKNLKQKYNTNPLIILHSCSLSFEQFKEFEKCHSNTLIGVSYLNIDSKLISKTKKLLVKETDYVDDKQYKDKWDKVKDFQCYENEKLIMSYLQ</sequence>
<dbReference type="PANTHER" id="PTHR47176">
    <property type="entry name" value="OSJNBA0020J04.13 PROTEIN"/>
    <property type="match status" value="1"/>
</dbReference>
<dbReference type="InterPro" id="IPR001130">
    <property type="entry name" value="TatD-like"/>
</dbReference>
<feature type="non-terminal residue" evidence="1">
    <location>
        <position position="1"/>
    </location>
</feature>
<name>A0A146KH91_9EUKA</name>
<feature type="non-terminal residue" evidence="1">
    <location>
        <position position="136"/>
    </location>
</feature>
<dbReference type="GO" id="GO:0016788">
    <property type="term" value="F:hydrolase activity, acting on ester bonds"/>
    <property type="evidence" value="ECO:0007669"/>
    <property type="project" value="InterPro"/>
</dbReference>
<organism evidence="1">
    <name type="scientific">Trepomonas sp. PC1</name>
    <dbReference type="NCBI Taxonomy" id="1076344"/>
    <lineage>
        <taxon>Eukaryota</taxon>
        <taxon>Metamonada</taxon>
        <taxon>Diplomonadida</taxon>
        <taxon>Hexamitidae</taxon>
        <taxon>Hexamitinae</taxon>
        <taxon>Trepomonas</taxon>
    </lineage>
</organism>
<protein>
    <submittedName>
        <fullName evidence="1">TatD family deoxyribonuclease</fullName>
    </submittedName>
</protein>
<dbReference type="EMBL" id="GDID01001987">
    <property type="protein sequence ID" value="JAP94619.1"/>
    <property type="molecule type" value="Transcribed_RNA"/>
</dbReference>